<organism evidence="1 2">
    <name type="scientific">Cladobotryum mycophilum</name>
    <dbReference type="NCBI Taxonomy" id="491253"/>
    <lineage>
        <taxon>Eukaryota</taxon>
        <taxon>Fungi</taxon>
        <taxon>Dikarya</taxon>
        <taxon>Ascomycota</taxon>
        <taxon>Pezizomycotina</taxon>
        <taxon>Sordariomycetes</taxon>
        <taxon>Hypocreomycetidae</taxon>
        <taxon>Hypocreales</taxon>
        <taxon>Hypocreaceae</taxon>
        <taxon>Cladobotryum</taxon>
    </lineage>
</organism>
<sequence length="204" mass="22567">MPPTLSFNIASLKSEDEKKYQTYKITEASWIKSSKPDWRREYIRFNVKNPGRGWLIGVEAERCAPSGVYMGKGGDGVVDLVTVHPRPGGKGVQIQDDVIDDPSDRLATLTFGGGNAKQLPTLYDVGLLLHAAGMIGGKYEPGLWDSPWFAYVIYRAMKERYQDLAKEDLLNARGMSLPPGWDRKHLASVGAADESKVLSHGEQD</sequence>
<proteinExistence type="predicted"/>
<reference evidence="1 2" key="1">
    <citation type="submission" date="2024-01" db="EMBL/GenBank/DDBJ databases">
        <title>Complete genome of Cladobotryum mycophilum ATHUM6906.</title>
        <authorList>
            <person name="Christinaki A.C."/>
            <person name="Myridakis A.I."/>
            <person name="Kouvelis V.N."/>
        </authorList>
    </citation>
    <scope>NUCLEOTIDE SEQUENCE [LARGE SCALE GENOMIC DNA]</scope>
    <source>
        <strain evidence="1 2">ATHUM6906</strain>
    </source>
</reference>
<gene>
    <name evidence="1" type="ORF">PT974_03502</name>
</gene>
<evidence type="ECO:0000313" key="2">
    <source>
        <dbReference type="Proteomes" id="UP001338125"/>
    </source>
</evidence>
<protein>
    <submittedName>
        <fullName evidence="1">Uncharacterized protein</fullName>
    </submittedName>
</protein>
<comment type="caution">
    <text evidence="1">The sequence shown here is derived from an EMBL/GenBank/DDBJ whole genome shotgun (WGS) entry which is preliminary data.</text>
</comment>
<evidence type="ECO:0000313" key="1">
    <source>
        <dbReference type="EMBL" id="KAK5995108.1"/>
    </source>
</evidence>
<dbReference type="Proteomes" id="UP001338125">
    <property type="component" value="Unassembled WGS sequence"/>
</dbReference>
<dbReference type="EMBL" id="JAVFKD010000004">
    <property type="protein sequence ID" value="KAK5995108.1"/>
    <property type="molecule type" value="Genomic_DNA"/>
</dbReference>
<keyword evidence="2" id="KW-1185">Reference proteome</keyword>
<accession>A0ABR0SSH2</accession>
<name>A0ABR0SSH2_9HYPO</name>